<evidence type="ECO:0000256" key="7">
    <source>
        <dbReference type="ARBA" id="ARBA00022741"/>
    </source>
</evidence>
<dbReference type="SMART" id="SM00864">
    <property type="entry name" value="Tubulin"/>
    <property type="match status" value="1"/>
</dbReference>
<gene>
    <name evidence="16" type="ORF">Vbra_19696</name>
</gene>
<dbReference type="Pfam" id="PF00091">
    <property type="entry name" value="Tubulin"/>
    <property type="match status" value="1"/>
</dbReference>
<dbReference type="AlphaFoldDB" id="A0A0G4H6Z4"/>
<keyword evidence="6" id="KW-0493">Microtubule</keyword>
<dbReference type="Proteomes" id="UP000041254">
    <property type="component" value="Unassembled WGS sequence"/>
</dbReference>
<dbReference type="InterPro" id="IPR023123">
    <property type="entry name" value="Tubulin_C"/>
</dbReference>
<dbReference type="InterPro" id="IPR037103">
    <property type="entry name" value="Tubulin/FtsZ-like_C"/>
</dbReference>
<feature type="region of interest" description="Disordered" evidence="14">
    <location>
        <begin position="467"/>
        <end position="489"/>
    </location>
</feature>
<dbReference type="GO" id="GO:0007017">
    <property type="term" value="P:microtubule-based process"/>
    <property type="evidence" value="ECO:0007669"/>
    <property type="project" value="InterPro"/>
</dbReference>
<dbReference type="PhylomeDB" id="A0A0G4H6Z4"/>
<dbReference type="GO" id="GO:0005525">
    <property type="term" value="F:GTP binding"/>
    <property type="evidence" value="ECO:0007669"/>
    <property type="project" value="UniProtKB-KW"/>
</dbReference>
<proteinExistence type="inferred from homology"/>
<dbReference type="SUPFAM" id="SSF55307">
    <property type="entry name" value="Tubulin C-terminal domain-like"/>
    <property type="match status" value="1"/>
</dbReference>
<comment type="function">
    <text evidence="13">Acts as a positive regulator of hedgehog signaling and regulates ciliary function.</text>
</comment>
<dbReference type="VEuPathDB" id="CryptoDB:Vbra_19696"/>
<reference evidence="16 17" key="1">
    <citation type="submission" date="2014-11" db="EMBL/GenBank/DDBJ databases">
        <authorList>
            <person name="Zhu J."/>
            <person name="Qi W."/>
            <person name="Song R."/>
        </authorList>
    </citation>
    <scope>NUCLEOTIDE SEQUENCE [LARGE SCALE GENOMIC DNA]</scope>
</reference>
<dbReference type="InterPro" id="IPR002967">
    <property type="entry name" value="Delta_tubulin"/>
</dbReference>
<dbReference type="Gene3D" id="3.40.50.1440">
    <property type="entry name" value="Tubulin/FtsZ, GTPase domain"/>
    <property type="match status" value="1"/>
</dbReference>
<sequence>MVKEVICVHLGQAGVQVGYDVWELFCAEHQIGCDGHALQSSVLPPGVDAPHESFFYETGSGQYVPRSVMFDLDPSAVDEVRNSRLKHLFHPESLVNFKQDSGGTFVQGQQMGRQCKQVPLLMDRVRLAVDLCDNFQGFFVFRSWGGGTGGGVGVDALEELGDAFCVESYKKIFEVVIYPSAEHGTTTVEPYNCVFSGALSRHLADLSYMLDNQAAYNMCRHKMKVSNPTFEDLNAVLAQVVSASTLSLRYDVELNSTLDEICTNIIPEPQFRYPIVSLAPVRSKKSAGHENFSPYEITKELFESKNLLCDAGPHFLQNRFEAACVVFRGEGDTGYGAVPVQACEVYDAIRRLKNPTSRAHIPKFCPWIKNLGFKVGIVGVPPVTTPNSPFVKTKRQAALLSNSTAVRNLFIRQYRKFLKLFYHKAFVHQYIAQGFTMDDFLEALEQYRDIIETYRIRLNQCKETEEEMQRQALGLTGPPPTDTAATATQ</sequence>
<evidence type="ECO:0000256" key="10">
    <source>
        <dbReference type="ARBA" id="ARBA00023242"/>
    </source>
</evidence>
<comment type="subcellular location">
    <subcellularLocation>
        <location evidence="3">Cell projection</location>
        <location evidence="3">Cilium</location>
    </subcellularLocation>
    <subcellularLocation>
        <location evidence="1">Cytoplasm</location>
        <location evidence="1">Cytoskeleton</location>
        <location evidence="1">Microtubule organizing center</location>
        <location evidence="1">Centrosome</location>
        <location evidence="1">Centriole</location>
    </subcellularLocation>
    <subcellularLocation>
        <location evidence="2">Nucleus</location>
    </subcellularLocation>
</comment>
<dbReference type="PANTHER" id="PTHR11588">
    <property type="entry name" value="TUBULIN"/>
    <property type="match status" value="1"/>
</dbReference>
<dbReference type="InterPro" id="IPR018316">
    <property type="entry name" value="Tubulin/FtsZ_2-layer-sand-dom"/>
</dbReference>
<evidence type="ECO:0000256" key="9">
    <source>
        <dbReference type="ARBA" id="ARBA00023134"/>
    </source>
</evidence>
<keyword evidence="7" id="KW-0547">Nucleotide-binding</keyword>
<feature type="domain" description="Tubulin/FtsZ GTPase" evidence="15">
    <location>
        <begin position="51"/>
        <end position="252"/>
    </location>
</feature>
<dbReference type="Gene3D" id="1.10.287.600">
    <property type="entry name" value="Helix hairpin bin"/>
    <property type="match status" value="1"/>
</dbReference>
<keyword evidence="11" id="KW-0966">Cell projection</keyword>
<dbReference type="InterPro" id="IPR008280">
    <property type="entry name" value="Tub_FtsZ_C"/>
</dbReference>
<dbReference type="GO" id="GO:0005634">
    <property type="term" value="C:nucleus"/>
    <property type="evidence" value="ECO:0007669"/>
    <property type="project" value="UniProtKB-SubCell"/>
</dbReference>
<dbReference type="GO" id="GO:0005200">
    <property type="term" value="F:structural constituent of cytoskeleton"/>
    <property type="evidence" value="ECO:0007669"/>
    <property type="project" value="InterPro"/>
</dbReference>
<accession>A0A0G4H6Z4</accession>
<dbReference type="InterPro" id="IPR036525">
    <property type="entry name" value="Tubulin/FtsZ_GTPase_sf"/>
</dbReference>
<name>A0A0G4H6Z4_VITBC</name>
<evidence type="ECO:0000259" key="15">
    <source>
        <dbReference type="SMART" id="SM00864"/>
    </source>
</evidence>
<keyword evidence="9" id="KW-0342">GTP-binding</keyword>
<keyword evidence="8" id="KW-0970">Cilium biogenesis/degradation</keyword>
<dbReference type="InterPro" id="IPR003008">
    <property type="entry name" value="Tubulin_FtsZ_GTPase"/>
</dbReference>
<dbReference type="GO" id="GO:0005814">
    <property type="term" value="C:centriole"/>
    <property type="evidence" value="ECO:0007669"/>
    <property type="project" value="UniProtKB-SubCell"/>
</dbReference>
<dbReference type="Pfam" id="PF03953">
    <property type="entry name" value="Tubulin_C"/>
    <property type="match status" value="1"/>
</dbReference>
<evidence type="ECO:0000256" key="1">
    <source>
        <dbReference type="ARBA" id="ARBA00004114"/>
    </source>
</evidence>
<evidence type="ECO:0000256" key="2">
    <source>
        <dbReference type="ARBA" id="ARBA00004123"/>
    </source>
</evidence>
<evidence type="ECO:0000313" key="17">
    <source>
        <dbReference type="Proteomes" id="UP000041254"/>
    </source>
</evidence>
<keyword evidence="10" id="KW-0539">Nucleus</keyword>
<feature type="compositionally biased region" description="Low complexity" evidence="14">
    <location>
        <begin position="472"/>
        <end position="489"/>
    </location>
</feature>
<dbReference type="OrthoDB" id="424573at2759"/>
<dbReference type="SUPFAM" id="SSF52490">
    <property type="entry name" value="Tubulin nucleotide-binding domain-like"/>
    <property type="match status" value="1"/>
</dbReference>
<dbReference type="InParanoid" id="A0A0G4H6Z4"/>
<evidence type="ECO:0000256" key="5">
    <source>
        <dbReference type="ARBA" id="ARBA00014184"/>
    </source>
</evidence>
<dbReference type="Gene3D" id="3.30.1330.20">
    <property type="entry name" value="Tubulin/FtsZ, C-terminal domain"/>
    <property type="match status" value="1"/>
</dbReference>
<comment type="similarity">
    <text evidence="4">Belongs to the tubulin family.</text>
</comment>
<dbReference type="PRINTS" id="PR01224">
    <property type="entry name" value="DELTATUBULIN"/>
</dbReference>
<dbReference type="GO" id="GO:0030030">
    <property type="term" value="P:cell projection organization"/>
    <property type="evidence" value="ECO:0007669"/>
    <property type="project" value="UniProtKB-KW"/>
</dbReference>
<dbReference type="InterPro" id="IPR000217">
    <property type="entry name" value="Tubulin"/>
</dbReference>
<evidence type="ECO:0000256" key="3">
    <source>
        <dbReference type="ARBA" id="ARBA00004138"/>
    </source>
</evidence>
<protein>
    <recommendedName>
        <fullName evidence="5">Tubulin delta chain</fullName>
    </recommendedName>
    <alternativeName>
        <fullName evidence="12">Delta-tubulin</fullName>
    </alternativeName>
</protein>
<organism evidence="16 17">
    <name type="scientific">Vitrella brassicaformis (strain CCMP3155)</name>
    <dbReference type="NCBI Taxonomy" id="1169540"/>
    <lineage>
        <taxon>Eukaryota</taxon>
        <taxon>Sar</taxon>
        <taxon>Alveolata</taxon>
        <taxon>Colpodellida</taxon>
        <taxon>Vitrellaceae</taxon>
        <taxon>Vitrella</taxon>
    </lineage>
</organism>
<dbReference type="EMBL" id="CDMY01001045">
    <property type="protein sequence ID" value="CEM39636.1"/>
    <property type="molecule type" value="Genomic_DNA"/>
</dbReference>
<evidence type="ECO:0000256" key="12">
    <source>
        <dbReference type="ARBA" id="ARBA00030594"/>
    </source>
</evidence>
<dbReference type="PRINTS" id="PR01161">
    <property type="entry name" value="TUBULIN"/>
</dbReference>
<evidence type="ECO:0000256" key="13">
    <source>
        <dbReference type="ARBA" id="ARBA00046149"/>
    </source>
</evidence>
<dbReference type="GO" id="GO:0005874">
    <property type="term" value="C:microtubule"/>
    <property type="evidence" value="ECO:0007669"/>
    <property type="project" value="UniProtKB-KW"/>
</dbReference>
<dbReference type="OMA" id="REVITCH"/>
<dbReference type="GO" id="GO:0005929">
    <property type="term" value="C:cilium"/>
    <property type="evidence" value="ECO:0007669"/>
    <property type="project" value="UniProtKB-SubCell"/>
</dbReference>
<evidence type="ECO:0000256" key="6">
    <source>
        <dbReference type="ARBA" id="ARBA00022701"/>
    </source>
</evidence>
<evidence type="ECO:0000256" key="11">
    <source>
        <dbReference type="ARBA" id="ARBA00023273"/>
    </source>
</evidence>
<evidence type="ECO:0000313" key="16">
    <source>
        <dbReference type="EMBL" id="CEM39636.1"/>
    </source>
</evidence>
<evidence type="ECO:0000256" key="4">
    <source>
        <dbReference type="ARBA" id="ARBA00009636"/>
    </source>
</evidence>
<keyword evidence="17" id="KW-1185">Reference proteome</keyword>
<dbReference type="STRING" id="1169540.A0A0G4H6Z4"/>
<evidence type="ECO:0000256" key="14">
    <source>
        <dbReference type="SAM" id="MobiDB-lite"/>
    </source>
</evidence>
<evidence type="ECO:0000256" key="8">
    <source>
        <dbReference type="ARBA" id="ARBA00022794"/>
    </source>
</evidence>